<organism evidence="1 2">
    <name type="scientific">Acidaminobacter hydrogenoformans DSM 2784</name>
    <dbReference type="NCBI Taxonomy" id="1120920"/>
    <lineage>
        <taxon>Bacteria</taxon>
        <taxon>Bacillati</taxon>
        <taxon>Bacillota</taxon>
        <taxon>Clostridia</taxon>
        <taxon>Peptostreptococcales</taxon>
        <taxon>Acidaminobacteraceae</taxon>
        <taxon>Acidaminobacter</taxon>
    </lineage>
</organism>
<reference evidence="1 2" key="1">
    <citation type="submission" date="2016-10" db="EMBL/GenBank/DDBJ databases">
        <authorList>
            <person name="de Groot N.N."/>
        </authorList>
    </citation>
    <scope>NUCLEOTIDE SEQUENCE [LARGE SCALE GENOMIC DNA]</scope>
    <source>
        <strain evidence="1 2">DSM 2784</strain>
    </source>
</reference>
<gene>
    <name evidence="1" type="ORF">SAMN03080599_00245</name>
</gene>
<evidence type="ECO:0000313" key="2">
    <source>
        <dbReference type="Proteomes" id="UP000199208"/>
    </source>
</evidence>
<dbReference type="EMBL" id="FMWL01000001">
    <property type="protein sequence ID" value="SCZ76451.1"/>
    <property type="molecule type" value="Genomic_DNA"/>
</dbReference>
<proteinExistence type="predicted"/>
<dbReference type="Proteomes" id="UP000199208">
    <property type="component" value="Unassembled WGS sequence"/>
</dbReference>
<sequence>MRNKKLIILAHCLLNQNSTLLGWERAPGPFPELLSLLSEHQVSILQLPCPELAYLGLERPPMTFEEYNTFEYKVHCIHMLKPFSMQLRHYLNHDYEILGILGIEESPSCDINNSRGVFMKALRVTMNALKSGSFEAADKLDLPEVLDGENYERYLSSLRNLIAEFEVK</sequence>
<dbReference type="OrthoDB" id="5420310at2"/>
<protein>
    <submittedName>
        <fullName evidence="1">Predicted secreted protein</fullName>
    </submittedName>
</protein>
<dbReference type="RefSeq" id="WP_092589059.1">
    <property type="nucleotide sequence ID" value="NZ_FMWL01000001.1"/>
</dbReference>
<dbReference type="NCBIfam" id="NF045597">
    <property type="entry name" value="TudS_rel_CD3072"/>
    <property type="match status" value="1"/>
</dbReference>
<evidence type="ECO:0000313" key="1">
    <source>
        <dbReference type="EMBL" id="SCZ76451.1"/>
    </source>
</evidence>
<keyword evidence="2" id="KW-1185">Reference proteome</keyword>
<name>A0A1G5RSP8_9FIRM</name>
<dbReference type="InterPro" id="IPR054648">
    <property type="entry name" value="TudS-rel"/>
</dbReference>
<dbReference type="AlphaFoldDB" id="A0A1G5RSP8"/>
<accession>A0A1G5RSP8</accession>
<dbReference type="STRING" id="1120920.SAMN03080599_00245"/>